<dbReference type="AlphaFoldDB" id="A0A383AVP2"/>
<proteinExistence type="predicted"/>
<sequence length="73" mass="7779">MLSTRLWESTIETTTPSAVKTHHLLRPGDLFACQQLRCHTGAMTRLRTLLAVLVVASGCGGCSETVTPAITAP</sequence>
<protein>
    <submittedName>
        <fullName evidence="1">Uncharacterized protein</fullName>
    </submittedName>
</protein>
<dbReference type="EMBL" id="UINC01194903">
    <property type="protein sequence ID" value="SVE11218.1"/>
    <property type="molecule type" value="Genomic_DNA"/>
</dbReference>
<reference evidence="1" key="1">
    <citation type="submission" date="2018-05" db="EMBL/GenBank/DDBJ databases">
        <authorList>
            <person name="Lanie J.A."/>
            <person name="Ng W.-L."/>
            <person name="Kazmierczak K.M."/>
            <person name="Andrzejewski T.M."/>
            <person name="Davidsen T.M."/>
            <person name="Wayne K.J."/>
            <person name="Tettelin H."/>
            <person name="Glass J.I."/>
            <person name="Rusch D."/>
            <person name="Podicherti R."/>
            <person name="Tsui H.-C.T."/>
            <person name="Winkler M.E."/>
        </authorList>
    </citation>
    <scope>NUCLEOTIDE SEQUENCE</scope>
</reference>
<feature type="non-terminal residue" evidence="1">
    <location>
        <position position="73"/>
    </location>
</feature>
<organism evidence="1">
    <name type="scientific">marine metagenome</name>
    <dbReference type="NCBI Taxonomy" id="408172"/>
    <lineage>
        <taxon>unclassified sequences</taxon>
        <taxon>metagenomes</taxon>
        <taxon>ecological metagenomes</taxon>
    </lineage>
</organism>
<gene>
    <name evidence="1" type="ORF">METZ01_LOCUS464072</name>
</gene>
<evidence type="ECO:0000313" key="1">
    <source>
        <dbReference type="EMBL" id="SVE11218.1"/>
    </source>
</evidence>
<accession>A0A383AVP2</accession>
<name>A0A383AVP2_9ZZZZ</name>